<evidence type="ECO:0000313" key="5">
    <source>
        <dbReference type="Proteomes" id="UP000530928"/>
    </source>
</evidence>
<keyword evidence="2" id="KW-0521">NADP</keyword>
<dbReference type="GO" id="GO:0004735">
    <property type="term" value="F:pyrroline-5-carboxylate reductase activity"/>
    <property type="evidence" value="ECO:0007669"/>
    <property type="project" value="UniProtKB-EC"/>
</dbReference>
<organism evidence="4 5">
    <name type="scientific">Nonomuraea soli</name>
    <dbReference type="NCBI Taxonomy" id="1032476"/>
    <lineage>
        <taxon>Bacteria</taxon>
        <taxon>Bacillati</taxon>
        <taxon>Actinomycetota</taxon>
        <taxon>Actinomycetes</taxon>
        <taxon>Streptosporangiales</taxon>
        <taxon>Streptosporangiaceae</taxon>
        <taxon>Nonomuraea</taxon>
    </lineage>
</organism>
<dbReference type="AlphaFoldDB" id="A0A7W0CHC4"/>
<feature type="binding site" evidence="2">
    <location>
        <position position="70"/>
    </location>
    <ligand>
        <name>NADPH</name>
        <dbReference type="ChEBI" id="CHEBI:57783"/>
    </ligand>
</feature>
<dbReference type="Proteomes" id="UP000530928">
    <property type="component" value="Unassembled WGS sequence"/>
</dbReference>
<comment type="caution">
    <text evidence="4">The sequence shown here is derived from an EMBL/GenBank/DDBJ whole genome shotgun (WGS) entry which is preliminary data.</text>
</comment>
<dbReference type="Pfam" id="PF03807">
    <property type="entry name" value="F420_oxidored"/>
    <property type="match status" value="1"/>
</dbReference>
<dbReference type="InterPro" id="IPR036291">
    <property type="entry name" value="NAD(P)-bd_dom_sf"/>
</dbReference>
<comment type="similarity">
    <text evidence="1">Belongs to the pyrroline-5-carboxylate reductase family.</text>
</comment>
<evidence type="ECO:0000256" key="1">
    <source>
        <dbReference type="ARBA" id="ARBA00005525"/>
    </source>
</evidence>
<evidence type="ECO:0000256" key="2">
    <source>
        <dbReference type="PIRSR" id="PIRSR000193-1"/>
    </source>
</evidence>
<gene>
    <name evidence="4" type="ORF">HNR30_002549</name>
</gene>
<evidence type="ECO:0000259" key="3">
    <source>
        <dbReference type="Pfam" id="PF03807"/>
    </source>
</evidence>
<feature type="domain" description="Pyrroline-5-carboxylate reductase catalytic N-terminal" evidence="3">
    <location>
        <begin position="4"/>
        <end position="110"/>
    </location>
</feature>
<dbReference type="InterPro" id="IPR028939">
    <property type="entry name" value="P5C_Rdtase_cat_N"/>
</dbReference>
<keyword evidence="5" id="KW-1185">Reference proteome</keyword>
<dbReference type="EMBL" id="JACDUR010000002">
    <property type="protein sequence ID" value="MBA2891208.1"/>
    <property type="molecule type" value="Genomic_DNA"/>
</dbReference>
<dbReference type="GO" id="GO:0055129">
    <property type="term" value="P:L-proline biosynthetic process"/>
    <property type="evidence" value="ECO:0007669"/>
    <property type="project" value="TreeGrafter"/>
</dbReference>
<dbReference type="EC" id="1.5.1.2" evidence="4"/>
<dbReference type="PIRSF" id="PIRSF000193">
    <property type="entry name" value="Pyrrol-5-carb_rd"/>
    <property type="match status" value="1"/>
</dbReference>
<dbReference type="PANTHER" id="PTHR11645:SF13">
    <property type="entry name" value="PYRROLINE-5-CARBOXYLATE REDUCTASE CATALYTIC N-TERMINAL DOMAIN-CONTAINING PROTEIN"/>
    <property type="match status" value="1"/>
</dbReference>
<dbReference type="Gene3D" id="3.40.50.720">
    <property type="entry name" value="NAD(P)-binding Rossmann-like Domain"/>
    <property type="match status" value="1"/>
</dbReference>
<proteinExistence type="inferred from homology"/>
<dbReference type="InterPro" id="IPR000304">
    <property type="entry name" value="Pyrroline-COOH_reductase"/>
</dbReference>
<dbReference type="RefSeq" id="WP_181609947.1">
    <property type="nucleotide sequence ID" value="NZ_BAABAM010000012.1"/>
</dbReference>
<name>A0A7W0CHC4_9ACTN</name>
<accession>A0A7W0CHC4</accession>
<protein>
    <submittedName>
        <fullName evidence="4">Pyrroline-5-carboxylate reductase</fullName>
        <ecNumber evidence="4">1.5.1.2</ecNumber>
    </submittedName>
</protein>
<dbReference type="PANTHER" id="PTHR11645">
    <property type="entry name" value="PYRROLINE-5-CARBOXYLATE REDUCTASE"/>
    <property type="match status" value="1"/>
</dbReference>
<reference evidence="4 5" key="1">
    <citation type="submission" date="2020-07" db="EMBL/GenBank/DDBJ databases">
        <title>Genomic Encyclopedia of Type Strains, Phase IV (KMG-IV): sequencing the most valuable type-strain genomes for metagenomic binning, comparative biology and taxonomic classification.</title>
        <authorList>
            <person name="Goeker M."/>
        </authorList>
    </citation>
    <scope>NUCLEOTIDE SEQUENCE [LARGE SCALE GENOMIC DNA]</scope>
    <source>
        <strain evidence="4 5">DSM 45533</strain>
    </source>
</reference>
<keyword evidence="4" id="KW-0560">Oxidoreductase</keyword>
<sequence length="268" mass="27778">MPSIGIIGVGEIGRAIVEGLCEGESTGEGTGEGTGDAPGGAPVIHLSPRSAATAARLAERYATVRVCAGNQEVADASDVVIIAVRRPDLRQALDGLRVADDKTVINVMAGVSLGELRQTLATKAALVRAIPLPAVRERRSVTVTHPAHTVADALFDRLGGALPVADEAAFNVLSALTGTLTTHYAYLATLASWAAEHGIAPADADSYVRGLFQGVGRSLGEGTRSLQQLAADHETPGGSNERIRTTWFDAANSTALTRALDDLLARLT</sequence>
<dbReference type="SUPFAM" id="SSF51735">
    <property type="entry name" value="NAD(P)-binding Rossmann-fold domains"/>
    <property type="match status" value="1"/>
</dbReference>
<evidence type="ECO:0000313" key="4">
    <source>
        <dbReference type="EMBL" id="MBA2891208.1"/>
    </source>
</evidence>